<dbReference type="Pfam" id="PF06564">
    <property type="entry name" value="CBP_BcsQ"/>
    <property type="match status" value="1"/>
</dbReference>
<dbReference type="InterPro" id="IPR017746">
    <property type="entry name" value="Cellulose_synthase_operon_BcsQ"/>
</dbReference>
<dbReference type="CDD" id="cd02042">
    <property type="entry name" value="ParAB_family"/>
    <property type="match status" value="1"/>
</dbReference>
<evidence type="ECO:0000313" key="1">
    <source>
        <dbReference type="EMBL" id="TDH59443.1"/>
    </source>
</evidence>
<dbReference type="Gene3D" id="3.40.50.300">
    <property type="entry name" value="P-loop containing nucleotide triphosphate hydrolases"/>
    <property type="match status" value="1"/>
</dbReference>
<dbReference type="InterPro" id="IPR050678">
    <property type="entry name" value="DNA_Partitioning_ATPase"/>
</dbReference>
<dbReference type="RefSeq" id="WP_133291767.1">
    <property type="nucleotide sequence ID" value="NZ_SMSJ01000066.1"/>
</dbReference>
<sequence length="265" mass="27718">MPLICIASPKGGVGKTTLSANLADALRRQGCRVLAMDLDPQNALRLHFGVALTDRGGFLAQLAHGLTWRDAVRQTAAGVALLPHGTVAMADALATVAMLERAPELLVGALREMLADPSLIVVADLPPGPSRVLELMAPHAAMTVVVLLADAYGAALMPEIDSGRFLGLGALYGPQPDRLRLVLNQVDYGSRLSRTVAQALARHLGPRLLGALAREDAVGEALAAQRLLLDSAPASRAALDVRALGRTIADALPLPVEAAAGWWAR</sequence>
<gene>
    <name evidence="1" type="primary">yhjQ</name>
    <name evidence="1" type="ORF">E2C06_27405</name>
</gene>
<protein>
    <submittedName>
        <fullName evidence="1">Cellulose synthase operon protein YhjQ</fullName>
    </submittedName>
</protein>
<dbReference type="PANTHER" id="PTHR13696">
    <property type="entry name" value="P-LOOP CONTAINING NUCLEOSIDE TRIPHOSPHATE HYDROLASE"/>
    <property type="match status" value="1"/>
</dbReference>
<evidence type="ECO:0000313" key="2">
    <source>
        <dbReference type="Proteomes" id="UP000295096"/>
    </source>
</evidence>
<dbReference type="PANTHER" id="PTHR13696:SF52">
    <property type="entry name" value="PARA FAMILY PROTEIN CT_582"/>
    <property type="match status" value="1"/>
</dbReference>
<organism evidence="1 2">
    <name type="scientific">Dankookia rubra</name>
    <dbReference type="NCBI Taxonomy" id="1442381"/>
    <lineage>
        <taxon>Bacteria</taxon>
        <taxon>Pseudomonadati</taxon>
        <taxon>Pseudomonadota</taxon>
        <taxon>Alphaproteobacteria</taxon>
        <taxon>Acetobacterales</taxon>
        <taxon>Roseomonadaceae</taxon>
        <taxon>Dankookia</taxon>
    </lineage>
</organism>
<dbReference type="InterPro" id="IPR027417">
    <property type="entry name" value="P-loop_NTPase"/>
</dbReference>
<accession>A0A4R5Q9V8</accession>
<keyword evidence="2" id="KW-1185">Reference proteome</keyword>
<dbReference type="NCBIfam" id="TIGR03371">
    <property type="entry name" value="cellulose_yhjQ"/>
    <property type="match status" value="1"/>
</dbReference>
<dbReference type="AlphaFoldDB" id="A0A4R5Q9V8"/>
<proteinExistence type="predicted"/>
<reference evidence="1 2" key="1">
    <citation type="journal article" date="2016" name="J. Microbiol.">
        <title>Dankookia rubra gen. nov., sp. nov., an alphaproteobacterium isolated from sediment of a shallow stream.</title>
        <authorList>
            <person name="Kim W.H."/>
            <person name="Kim D.H."/>
            <person name="Kang K."/>
            <person name="Ahn T.Y."/>
        </authorList>
    </citation>
    <scope>NUCLEOTIDE SEQUENCE [LARGE SCALE GENOMIC DNA]</scope>
    <source>
        <strain evidence="1 2">JCM30602</strain>
    </source>
</reference>
<dbReference type="EMBL" id="SMSJ01000066">
    <property type="protein sequence ID" value="TDH59443.1"/>
    <property type="molecule type" value="Genomic_DNA"/>
</dbReference>
<comment type="caution">
    <text evidence="1">The sequence shown here is derived from an EMBL/GenBank/DDBJ whole genome shotgun (WGS) entry which is preliminary data.</text>
</comment>
<name>A0A4R5Q9V8_9PROT</name>
<dbReference type="Proteomes" id="UP000295096">
    <property type="component" value="Unassembled WGS sequence"/>
</dbReference>
<dbReference type="SUPFAM" id="SSF52540">
    <property type="entry name" value="P-loop containing nucleoside triphosphate hydrolases"/>
    <property type="match status" value="1"/>
</dbReference>
<dbReference type="OrthoDB" id="5288747at2"/>